<evidence type="ECO:0000313" key="5">
    <source>
        <dbReference type="EMBL" id="MCU4742030.1"/>
    </source>
</evidence>
<evidence type="ECO:0000256" key="2">
    <source>
        <dbReference type="SAM" id="Phobius"/>
    </source>
</evidence>
<feature type="compositionally biased region" description="Basic and acidic residues" evidence="1">
    <location>
        <begin position="243"/>
        <end position="295"/>
    </location>
</feature>
<feature type="compositionally biased region" description="Low complexity" evidence="1">
    <location>
        <begin position="77"/>
        <end position="91"/>
    </location>
</feature>
<evidence type="ECO:0000259" key="4">
    <source>
        <dbReference type="Pfam" id="PF26438"/>
    </source>
</evidence>
<dbReference type="Pfam" id="PF26438">
    <property type="entry name" value="DUF8108_N"/>
    <property type="match status" value="1"/>
</dbReference>
<sequence length="323" mass="35768">MTKAIENDWEVEHDFGDHVVLIRRSLGSTGTHILIAFFTVWWTMGMGNALYAAYCYYSNAERRVLWADHAKQSETSRSAVGTGAGAGASVRDSTRETVDSSSSGSLGTTILLWFGALIMVAAAQASATVLWTVLFAVVAILFALSGASSLSPVRRRLEKRRSITDNGWTRSVRERAVVNSDETCTACAGRVGHGVERTYCKDFSVLGVPVTTSEHGTNYYCRQCANGEVQSSEPTPESESESDQSHERAHLERSDKDGDERQTQKRERKQGKEQPQHTDQNQTKEDVDTSVDHEQTAVSDASDSDHDHNREREHEREHSTEPS</sequence>
<feature type="region of interest" description="Disordered" evidence="1">
    <location>
        <begin position="229"/>
        <end position="323"/>
    </location>
</feature>
<keyword evidence="2" id="KW-0472">Membrane</keyword>
<feature type="transmembrane region" description="Helical" evidence="2">
    <location>
        <begin position="104"/>
        <end position="123"/>
    </location>
</feature>
<reference evidence="5" key="1">
    <citation type="submission" date="2022-09" db="EMBL/GenBank/DDBJ databases">
        <title>Enrichment on poylsaccharides allowed isolation of novel metabolic and taxonomic groups of Haloarchaea.</title>
        <authorList>
            <person name="Sorokin D.Y."/>
            <person name="Elcheninov A.G."/>
            <person name="Khizhniak T.V."/>
            <person name="Kolganova T.V."/>
            <person name="Kublanov I.V."/>
        </authorList>
    </citation>
    <scope>NUCLEOTIDE SEQUENCE</scope>
    <source>
        <strain evidence="5">AArc-xg1-1</strain>
    </source>
</reference>
<organism evidence="5 6">
    <name type="scientific">Natronoglomus mannanivorans</name>
    <dbReference type="NCBI Taxonomy" id="2979990"/>
    <lineage>
        <taxon>Archaea</taxon>
        <taxon>Methanobacteriati</taxon>
        <taxon>Methanobacteriota</taxon>
        <taxon>Stenosarchaea group</taxon>
        <taxon>Halobacteria</taxon>
        <taxon>Halobacteriales</taxon>
        <taxon>Natrialbaceae</taxon>
        <taxon>Natronoglomus</taxon>
    </lineage>
</organism>
<feature type="region of interest" description="Disordered" evidence="1">
    <location>
        <begin position="77"/>
        <end position="104"/>
    </location>
</feature>
<dbReference type="InterPro" id="IPR058962">
    <property type="entry name" value="DUF8108_N"/>
</dbReference>
<protein>
    <submittedName>
        <fullName evidence="5">Zinc ribbon domain-containing protein</fullName>
    </submittedName>
</protein>
<dbReference type="AlphaFoldDB" id="A0AAP2Z065"/>
<feature type="transmembrane region" description="Helical" evidence="2">
    <location>
        <begin position="33"/>
        <end position="57"/>
    </location>
</feature>
<evidence type="ECO:0000259" key="3">
    <source>
        <dbReference type="Pfam" id="PF26413"/>
    </source>
</evidence>
<name>A0AAP2Z065_9EURY</name>
<feature type="domain" description="DUF8108" evidence="4">
    <location>
        <begin position="3"/>
        <end position="65"/>
    </location>
</feature>
<proteinExistence type="predicted"/>
<dbReference type="EMBL" id="JAOPKA010000006">
    <property type="protein sequence ID" value="MCU4742030.1"/>
    <property type="molecule type" value="Genomic_DNA"/>
</dbReference>
<keyword evidence="2" id="KW-0812">Transmembrane</keyword>
<feature type="domain" description="DUF8108" evidence="3">
    <location>
        <begin position="159"/>
        <end position="226"/>
    </location>
</feature>
<evidence type="ECO:0000313" key="6">
    <source>
        <dbReference type="Proteomes" id="UP001321018"/>
    </source>
</evidence>
<dbReference type="Pfam" id="PF26413">
    <property type="entry name" value="DUF8108"/>
    <property type="match status" value="1"/>
</dbReference>
<dbReference type="InterPro" id="IPR058421">
    <property type="entry name" value="DUF8108_C"/>
</dbReference>
<dbReference type="RefSeq" id="WP_338003865.1">
    <property type="nucleotide sequence ID" value="NZ_JAOPKA010000006.1"/>
</dbReference>
<accession>A0AAP2Z065</accession>
<keyword evidence="2" id="KW-1133">Transmembrane helix</keyword>
<dbReference type="Proteomes" id="UP001321018">
    <property type="component" value="Unassembled WGS sequence"/>
</dbReference>
<comment type="caution">
    <text evidence="5">The sequence shown here is derived from an EMBL/GenBank/DDBJ whole genome shotgun (WGS) entry which is preliminary data.</text>
</comment>
<feature type="transmembrane region" description="Helical" evidence="2">
    <location>
        <begin position="129"/>
        <end position="151"/>
    </location>
</feature>
<feature type="compositionally biased region" description="Basic and acidic residues" evidence="1">
    <location>
        <begin position="303"/>
        <end position="323"/>
    </location>
</feature>
<evidence type="ECO:0000256" key="1">
    <source>
        <dbReference type="SAM" id="MobiDB-lite"/>
    </source>
</evidence>
<gene>
    <name evidence="5" type="ORF">OB960_11545</name>
</gene>